<evidence type="ECO:0008006" key="3">
    <source>
        <dbReference type="Google" id="ProtNLM"/>
    </source>
</evidence>
<evidence type="ECO:0000313" key="1">
    <source>
        <dbReference type="EMBL" id="UWX04917.1"/>
    </source>
</evidence>
<name>A0ABY5Y0F7_9BACT</name>
<dbReference type="EMBL" id="CP065938">
    <property type="protein sequence ID" value="UWX04917.1"/>
    <property type="molecule type" value="Genomic_DNA"/>
</dbReference>
<dbReference type="RefSeq" id="WP_334314472.1">
    <property type="nucleotide sequence ID" value="NZ_CP065938.1"/>
</dbReference>
<accession>A0ABY5Y0F7</accession>
<keyword evidence="2" id="KW-1185">Reference proteome</keyword>
<dbReference type="Proteomes" id="UP001058120">
    <property type="component" value="Chromosome"/>
</dbReference>
<sequence length="262" mass="30648">MNNAENFFCKNYTNKKQIYNIISQAYQTNALFKGYFQKSTIALPALTLTNISHDHLFFFCDMQENLEISANTELVLTFHIPLANSTLPCEFTVPVVTYTQNGNKFFFVTMFPYTISLLQRREQIRYPVKREAYPFYELAFTDTQVVKEEWETIDNGNIVYHDISTGGLYIQLKNIDTINVPTLKSVLILKCKFPPLQRQPDKNKKECSSFIITARICNIRKVNNELYIRAKYTHWTYNLSIKKWNAVYSHDGIVQLQHYIAS</sequence>
<gene>
    <name evidence="1" type="ORF">JBF11_05330</name>
</gene>
<proteinExistence type="predicted"/>
<organism evidence="1 2">
    <name type="scientific">Taurinivorans muris</name>
    <dbReference type="NCBI Taxonomy" id="2787751"/>
    <lineage>
        <taxon>Bacteria</taxon>
        <taxon>Pseudomonadati</taxon>
        <taxon>Thermodesulfobacteriota</taxon>
        <taxon>Desulfovibrionia</taxon>
        <taxon>Desulfovibrionales</taxon>
        <taxon>Desulfovibrionaceae</taxon>
        <taxon>Taurinivorans</taxon>
    </lineage>
</organism>
<protein>
    <recommendedName>
        <fullName evidence="3">PilZ domain-containing protein</fullName>
    </recommendedName>
</protein>
<reference evidence="1" key="1">
    <citation type="submission" date="2020-12" db="EMBL/GenBank/DDBJ databases">
        <title>Taurinivorans muris gen. nov., sp. nov., fundamental and realized metabolic niche of a ubiquitous sulfidogenic bacterium in the murine intestine.</title>
        <authorList>
            <person name="Ye H."/>
            <person name="Hanson B.T."/>
            <person name="Loy A."/>
        </authorList>
    </citation>
    <scope>NUCLEOTIDE SEQUENCE</scope>
    <source>
        <strain evidence="1">LT0009</strain>
    </source>
</reference>
<evidence type="ECO:0000313" key="2">
    <source>
        <dbReference type="Proteomes" id="UP001058120"/>
    </source>
</evidence>